<feature type="compositionally biased region" description="Polar residues" evidence="2">
    <location>
        <begin position="1022"/>
        <end position="1043"/>
    </location>
</feature>
<feature type="compositionally biased region" description="Polar residues" evidence="2">
    <location>
        <begin position="777"/>
        <end position="793"/>
    </location>
</feature>
<dbReference type="InterPro" id="IPR026320">
    <property type="entry name" value="PRR14"/>
</dbReference>
<evidence type="ECO:0000256" key="1">
    <source>
        <dbReference type="ARBA" id="ARBA00022553"/>
    </source>
</evidence>
<feature type="domain" description="Tantalus-like" evidence="3">
    <location>
        <begin position="1144"/>
        <end position="1201"/>
    </location>
</feature>
<evidence type="ECO:0000256" key="2">
    <source>
        <dbReference type="SAM" id="MobiDB-lite"/>
    </source>
</evidence>
<keyword evidence="1" id="KW-0597">Phosphoprotein</keyword>
<proteinExistence type="predicted"/>
<feature type="compositionally biased region" description="Basic and acidic residues" evidence="2">
    <location>
        <begin position="63"/>
        <end position="73"/>
    </location>
</feature>
<reference evidence="4" key="3">
    <citation type="submission" date="2025-09" db="UniProtKB">
        <authorList>
            <consortium name="Ensembl"/>
        </authorList>
    </citation>
    <scope>IDENTIFICATION</scope>
</reference>
<dbReference type="Ensembl" id="ENSPNAT00000000857.2">
    <property type="protein sequence ID" value="ENSPNAP00000008017.1"/>
    <property type="gene ID" value="ENSPNAG00000013679.2"/>
</dbReference>
<dbReference type="Proteomes" id="UP001501920">
    <property type="component" value="Chromosome 14"/>
</dbReference>
<feature type="compositionally biased region" description="Basic residues" evidence="2">
    <location>
        <begin position="844"/>
        <end position="858"/>
    </location>
</feature>
<accession>A0A3B4C7Y5</accession>
<feature type="compositionally biased region" description="Pro residues" evidence="2">
    <location>
        <begin position="923"/>
        <end position="935"/>
    </location>
</feature>
<feature type="region of interest" description="Disordered" evidence="2">
    <location>
        <begin position="1216"/>
        <end position="1246"/>
    </location>
</feature>
<evidence type="ECO:0000313" key="5">
    <source>
        <dbReference type="Proteomes" id="UP001501920"/>
    </source>
</evidence>
<sequence length="1287" mass="142022">MLTSSQERVPRSVTPMEEDVLCAVHHDEPRPQTVHRSSVLNSCDEVRRSSSRRRSGRLLKGKGQTEERIKPENSVRTPELQQKNTSLIMKERGSWKNHEDNEEIMDMWPADKTVRSCKRKLELPSITSESHVLKNSSTVQEHSRSSLDMDPKCPESPPPAKRWVIGPLLQSFKSKMASFTEIVMSPVRLFKPTDSSLSNSLTSHCEQLTGSNKESSSISKEQQPDVERDVTKDLFSKEETVCPPSKISIVVERLNFNTNLSNESDSDENKALVSPSTSDIQRNGVQCLLQSIQEGHGSLNSSARDLSCHVEQPMGPSNEYQNKVYNATSVSEQSGSKSSQEKSRFSDPRLLTDTPDTIDLKLAHVEVPCPNTSCSLSLTKNTNRKGLMDSEESILRMPIRTSPRKMSKLPLDSNRLTPLRSAKKVSVTLSEQNILVGATKVSEYTHNNKARIQPFSKDDGVPPLGCERKNRKTVPKIELVRCLEKDKLVKKVKSCSGRTKIENKANFEQEFPASILARVPVNETSIQIGKRRKVQVSGNLTLSSRGGVEMMSFASEMSGSCESPERDKIGQERVSRSRSRRDGKCRTPATLGIENDTIGSLSSSDASKSALVDSCLQGNGTSGMGASDCNDSNPVEARPSLRSRGMVTVGGSVKSVKSWNARQRKTACHFESGVSLGSSTEQPGEPWAKNGHRDLEEASNATDQEQAKFAQKNNVCQAKNKLDASAVASVLSSSKKPLVHVKRLESREVKDIDAVEEPRVSMSLTLQVGTKTDEQKGSVTLSPVQTGSTSQWQAGRPIENCRTTRGMGKWGTPAKEINTSKTALVHFKDQSFIDKELGQLGKAKEKKKSKVGRPRRKCISLLRKKDARDDEEQTRNQTEEAIPVVSSSGSGSSRLLRSFSCPDIPSLLHGDNVPLAPLHDQIPPSPPKKFCPAPPDAHHPHSPSKRARRHTVCSVEIEREIAPRCLRKEVHPTGWSSASNHVYPHSHSSSLTALASCFLSSPLAFLSKKSSQGRSDDDVDLASTSPRSFVKSPSPSFLKSPTSPTLTANPAFFASVPPTPEQSSASVSSPCSVFEPVPVEADVVQREREEDSQSSFSLKLSSRSISEERALSDSEIKTDDKREERRKVSSIRIRKTLPKPQYNLTPMGLPKAIRIKKKVFSVEEIYTNKNFSKPPEGRFETIFEVPQSRQDSSQSLFGQKRMKRFIEFPELGVPRKPRKPRKPLVGGAGVGGAQRKAAGNSGIGRTRRGVWASSRDEDALNLQDLDSLLCSKLNELDSWMALEQLAY</sequence>
<evidence type="ECO:0000313" key="4">
    <source>
        <dbReference type="Ensembl" id="ENSPNAP00000008017.1"/>
    </source>
</evidence>
<feature type="region of interest" description="Disordered" evidence="2">
    <location>
        <begin position="1008"/>
        <end position="1043"/>
    </location>
</feature>
<name>A0A3B4C7Y5_PYGNA</name>
<feature type="compositionally biased region" description="Polar residues" evidence="2">
    <location>
        <begin position="200"/>
        <end position="221"/>
    </location>
</feature>
<feature type="region of interest" description="Disordered" evidence="2">
    <location>
        <begin position="200"/>
        <end position="228"/>
    </location>
</feature>
<feature type="region of interest" description="Disordered" evidence="2">
    <location>
        <begin position="129"/>
        <end position="159"/>
    </location>
</feature>
<evidence type="ECO:0000259" key="3">
    <source>
        <dbReference type="Pfam" id="PF15386"/>
    </source>
</evidence>
<dbReference type="InterPro" id="IPR028149">
    <property type="entry name" value="Tantalus-like"/>
</dbReference>
<feature type="region of interest" description="Disordered" evidence="2">
    <location>
        <begin position="842"/>
        <end position="891"/>
    </location>
</feature>
<protein>
    <recommendedName>
        <fullName evidence="3">Tantalus-like domain-containing protein</fullName>
    </recommendedName>
</protein>
<feature type="region of interest" description="Disordered" evidence="2">
    <location>
        <begin position="26"/>
        <end position="82"/>
    </location>
</feature>
<feature type="compositionally biased region" description="Low complexity" evidence="2">
    <location>
        <begin position="329"/>
        <end position="338"/>
    </location>
</feature>
<dbReference type="RefSeq" id="XP_017570954.1">
    <property type="nucleotide sequence ID" value="XM_017715465.2"/>
</dbReference>
<dbReference type="GeneTree" id="ENSGT00520000055626"/>
<dbReference type="GeneID" id="108437995"/>
<reference evidence="4 5" key="1">
    <citation type="submission" date="2020-10" db="EMBL/GenBank/DDBJ databases">
        <title>Pygocentrus nattereri (red-bellied piranha) genome, fPygNat1, primary haplotype.</title>
        <authorList>
            <person name="Myers G."/>
            <person name="Meyer A."/>
            <person name="Karagic N."/>
            <person name="Pippel M."/>
            <person name="Winkler S."/>
            <person name="Tracey A."/>
            <person name="Wood J."/>
            <person name="Formenti G."/>
            <person name="Howe K."/>
            <person name="Fedrigo O."/>
            <person name="Jarvis E.D."/>
        </authorList>
    </citation>
    <scope>NUCLEOTIDE SEQUENCE [LARGE SCALE GENOMIC DNA]</scope>
</reference>
<reference evidence="4" key="2">
    <citation type="submission" date="2025-08" db="UniProtKB">
        <authorList>
            <consortium name="Ensembl"/>
        </authorList>
    </citation>
    <scope>IDENTIFICATION</scope>
</reference>
<feature type="region of interest" description="Disordered" evidence="2">
    <location>
        <begin position="771"/>
        <end position="793"/>
    </location>
</feature>
<feature type="compositionally biased region" description="Basic and acidic residues" evidence="2">
    <location>
        <begin position="563"/>
        <end position="585"/>
    </location>
</feature>
<dbReference type="PANTHER" id="PTHR14522">
    <property type="entry name" value="EMO2-RELATED"/>
    <property type="match status" value="1"/>
</dbReference>
<feature type="compositionally biased region" description="Basic and acidic residues" evidence="2">
    <location>
        <begin position="141"/>
        <end position="153"/>
    </location>
</feature>
<dbReference type="STRING" id="42514.ENSPNAP00000008017"/>
<feature type="region of interest" description="Disordered" evidence="2">
    <location>
        <begin position="558"/>
        <end position="591"/>
    </location>
</feature>
<feature type="compositionally biased region" description="Basic residues" evidence="2">
    <location>
        <begin position="940"/>
        <end position="951"/>
    </location>
</feature>
<dbReference type="OMA" id="DSWMALE"/>
<organism evidence="4 5">
    <name type="scientific">Pygocentrus nattereri</name>
    <name type="common">Red-bellied piranha</name>
    <dbReference type="NCBI Taxonomy" id="42514"/>
    <lineage>
        <taxon>Eukaryota</taxon>
        <taxon>Metazoa</taxon>
        <taxon>Chordata</taxon>
        <taxon>Craniata</taxon>
        <taxon>Vertebrata</taxon>
        <taxon>Euteleostomi</taxon>
        <taxon>Actinopterygii</taxon>
        <taxon>Neopterygii</taxon>
        <taxon>Teleostei</taxon>
        <taxon>Ostariophysi</taxon>
        <taxon>Characiformes</taxon>
        <taxon>Characoidei</taxon>
        <taxon>Pygocentrus</taxon>
    </lineage>
</organism>
<dbReference type="OrthoDB" id="6163216at2759"/>
<feature type="compositionally biased region" description="Polar residues" evidence="2">
    <location>
        <begin position="129"/>
        <end position="140"/>
    </location>
</feature>
<feature type="region of interest" description="Disordered" evidence="2">
    <location>
        <begin position="1108"/>
        <end position="1127"/>
    </location>
</feature>
<feature type="region of interest" description="Disordered" evidence="2">
    <location>
        <begin position="328"/>
        <end position="352"/>
    </location>
</feature>
<feature type="compositionally biased region" description="Basic residues" evidence="2">
    <location>
        <begin position="49"/>
        <end position="60"/>
    </location>
</feature>
<gene>
    <name evidence="4" type="primary">PRR14</name>
</gene>
<dbReference type="Pfam" id="PF15386">
    <property type="entry name" value="Tantalus"/>
    <property type="match status" value="1"/>
</dbReference>
<feature type="compositionally biased region" description="Basic and acidic residues" evidence="2">
    <location>
        <begin position="863"/>
        <end position="878"/>
    </location>
</feature>
<keyword evidence="5" id="KW-1185">Reference proteome</keyword>
<feature type="region of interest" description="Disordered" evidence="2">
    <location>
        <begin position="915"/>
        <end position="951"/>
    </location>
</feature>
<dbReference type="PANTHER" id="PTHR14522:SF2">
    <property type="entry name" value="PROLINE-RICH PROTEIN 14"/>
    <property type="match status" value="1"/>
</dbReference>
<dbReference type="CTD" id="78994"/>